<evidence type="ECO:0000256" key="1">
    <source>
        <dbReference type="ARBA" id="ARBA00010587"/>
    </source>
</evidence>
<dbReference type="AlphaFoldDB" id="A0A1F5SPD8"/>
<dbReference type="EMBL" id="MFGB01000004">
    <property type="protein sequence ID" value="OGF28091.1"/>
    <property type="molecule type" value="Genomic_DNA"/>
</dbReference>
<comment type="caution">
    <text evidence="5">The sequence shown here is derived from an EMBL/GenBank/DDBJ whole genome shotgun (WGS) entry which is preliminary data.</text>
</comment>
<dbReference type="InterPro" id="IPR050669">
    <property type="entry name" value="Hemerythrin"/>
</dbReference>
<dbReference type="SUPFAM" id="SSF47188">
    <property type="entry name" value="Hemerythrin-like"/>
    <property type="match status" value="1"/>
</dbReference>
<sequence length="134" mass="16228">MPLLEWKDDYSVGVEEFDRQHKKMFGLINGLHDKMREKIMDKNDLEKLLAELSAYAEEHLKTEEKYFALYDYPQKEAHAKTHDTYREKIRDFMAAEQDHFASFEIMDFLEDWWLGHVITMDKAYEPFFKEKIKP</sequence>
<dbReference type="Proteomes" id="UP000178367">
    <property type="component" value="Unassembled WGS sequence"/>
</dbReference>
<dbReference type="PANTHER" id="PTHR37164:SF1">
    <property type="entry name" value="BACTERIOHEMERYTHRIN"/>
    <property type="match status" value="1"/>
</dbReference>
<feature type="domain" description="Hemerythrin-like" evidence="4">
    <location>
        <begin position="13"/>
        <end position="126"/>
    </location>
</feature>
<dbReference type="Gene3D" id="1.20.120.50">
    <property type="entry name" value="Hemerythrin-like"/>
    <property type="match status" value="1"/>
</dbReference>
<keyword evidence="2" id="KW-0479">Metal-binding</keyword>
<protein>
    <recommendedName>
        <fullName evidence="4">Hemerythrin-like domain-containing protein</fullName>
    </recommendedName>
</protein>
<evidence type="ECO:0000259" key="4">
    <source>
        <dbReference type="Pfam" id="PF01814"/>
    </source>
</evidence>
<proteinExistence type="inferred from homology"/>
<dbReference type="InterPro" id="IPR035938">
    <property type="entry name" value="Hemerythrin-like_sf"/>
</dbReference>
<organism evidence="5 6">
    <name type="scientific">Candidatus Falkowbacteria bacterium RIFOXYA2_FULL_47_19</name>
    <dbReference type="NCBI Taxonomy" id="1797994"/>
    <lineage>
        <taxon>Bacteria</taxon>
        <taxon>Candidatus Falkowiibacteriota</taxon>
    </lineage>
</organism>
<evidence type="ECO:0000313" key="5">
    <source>
        <dbReference type="EMBL" id="OGF28091.1"/>
    </source>
</evidence>
<dbReference type="NCBIfam" id="TIGR02481">
    <property type="entry name" value="hemeryth_dom"/>
    <property type="match status" value="1"/>
</dbReference>
<dbReference type="InterPro" id="IPR012827">
    <property type="entry name" value="Hemerythrin_metal-bd"/>
</dbReference>
<dbReference type="PANTHER" id="PTHR37164">
    <property type="entry name" value="BACTERIOHEMERYTHRIN"/>
    <property type="match status" value="1"/>
</dbReference>
<evidence type="ECO:0000256" key="3">
    <source>
        <dbReference type="ARBA" id="ARBA00023004"/>
    </source>
</evidence>
<reference evidence="5 6" key="1">
    <citation type="journal article" date="2016" name="Nat. Commun.">
        <title>Thousands of microbial genomes shed light on interconnected biogeochemical processes in an aquifer system.</title>
        <authorList>
            <person name="Anantharaman K."/>
            <person name="Brown C.T."/>
            <person name="Hug L.A."/>
            <person name="Sharon I."/>
            <person name="Castelle C.J."/>
            <person name="Probst A.J."/>
            <person name="Thomas B.C."/>
            <person name="Singh A."/>
            <person name="Wilkins M.J."/>
            <person name="Karaoz U."/>
            <person name="Brodie E.L."/>
            <person name="Williams K.H."/>
            <person name="Hubbard S.S."/>
            <person name="Banfield J.F."/>
        </authorList>
    </citation>
    <scope>NUCLEOTIDE SEQUENCE [LARGE SCALE GENOMIC DNA]</scope>
</reference>
<accession>A0A1F5SPD8</accession>
<dbReference type="NCBIfam" id="NF033749">
    <property type="entry name" value="bact_hemeryth"/>
    <property type="match status" value="1"/>
</dbReference>
<dbReference type="InterPro" id="IPR012312">
    <property type="entry name" value="Hemerythrin-like"/>
</dbReference>
<comment type="similarity">
    <text evidence="1">Belongs to the hemerythrin family.</text>
</comment>
<evidence type="ECO:0000313" key="6">
    <source>
        <dbReference type="Proteomes" id="UP000178367"/>
    </source>
</evidence>
<dbReference type="Pfam" id="PF01814">
    <property type="entry name" value="Hemerythrin"/>
    <property type="match status" value="1"/>
</dbReference>
<evidence type="ECO:0000256" key="2">
    <source>
        <dbReference type="ARBA" id="ARBA00022723"/>
    </source>
</evidence>
<gene>
    <name evidence="5" type="ORF">A2227_05900</name>
</gene>
<dbReference type="STRING" id="1797994.A2227_05900"/>
<keyword evidence="3" id="KW-0408">Iron</keyword>
<name>A0A1F5SPD8_9BACT</name>
<dbReference type="CDD" id="cd12107">
    <property type="entry name" value="Hemerythrin"/>
    <property type="match status" value="1"/>
</dbReference>
<dbReference type="GO" id="GO:0046872">
    <property type="term" value="F:metal ion binding"/>
    <property type="evidence" value="ECO:0007669"/>
    <property type="project" value="UniProtKB-KW"/>
</dbReference>